<name>A0ABN6JFT6_9BURK</name>
<dbReference type="Proteomes" id="UP001319874">
    <property type="component" value="Chromosome 2"/>
</dbReference>
<dbReference type="EMBL" id="AP024956">
    <property type="protein sequence ID" value="BCZ79631.1"/>
    <property type="molecule type" value="Genomic_DNA"/>
</dbReference>
<evidence type="ECO:0000313" key="2">
    <source>
        <dbReference type="Proteomes" id="UP001319874"/>
    </source>
</evidence>
<accession>A0ABN6JFT6</accession>
<evidence type="ECO:0000313" key="1">
    <source>
        <dbReference type="EMBL" id="BCZ79631.1"/>
    </source>
</evidence>
<organism evidence="1 2">
    <name type="scientific">Paraburkholderia terrae</name>
    <dbReference type="NCBI Taxonomy" id="311230"/>
    <lineage>
        <taxon>Bacteria</taxon>
        <taxon>Pseudomonadati</taxon>
        <taxon>Pseudomonadota</taxon>
        <taxon>Betaproteobacteria</taxon>
        <taxon>Burkholderiales</taxon>
        <taxon>Burkholderiaceae</taxon>
        <taxon>Paraburkholderia</taxon>
    </lineage>
</organism>
<sequence>MQPGHCLGITCTYYFQVLNRDDVVCLDSLPPSHETTQVGIRTDLGRTRQIPFTLILVVNALMHMTAGVLRRVRAGVEYDLTMAAIGSESIQSNHRNRPWDQCLIRGYATRPFTVDYNCPESPVRAVRTIEPFGQTSEKQR</sequence>
<gene>
    <name evidence="1" type="ORF">PTKU64_33060</name>
</gene>
<proteinExistence type="predicted"/>
<protein>
    <submittedName>
        <fullName evidence="1">Uncharacterized protein</fullName>
    </submittedName>
</protein>
<reference evidence="1 2" key="1">
    <citation type="journal article" date="2022" name="Front. Microbiol.">
        <title>Identification and characterization of a novel class of self-sufficient cytochrome P450 hydroxylase involved in cyclohexanecarboxylate degradation in Paraburkholderia terrae strain KU-64.</title>
        <authorList>
            <person name="Yamamoto T."/>
            <person name="Hasegawa Y."/>
            <person name="Iwaki H."/>
        </authorList>
    </citation>
    <scope>NUCLEOTIDE SEQUENCE [LARGE SCALE GENOMIC DNA]</scope>
    <source>
        <strain evidence="1 2">KU-64</strain>
    </source>
</reference>
<keyword evidence="2" id="KW-1185">Reference proteome</keyword>